<comment type="caution">
    <text evidence="2">The sequence shown here is derived from an EMBL/GenBank/DDBJ whole genome shotgun (WGS) entry which is preliminary data.</text>
</comment>
<feature type="region of interest" description="Disordered" evidence="1">
    <location>
        <begin position="49"/>
        <end position="80"/>
    </location>
</feature>
<dbReference type="EMBL" id="WISR01000236">
    <property type="protein sequence ID" value="MQW36715.1"/>
    <property type="molecule type" value="Genomic_DNA"/>
</dbReference>
<gene>
    <name evidence="2" type="ORF">GHK53_29050</name>
</gene>
<evidence type="ECO:0000313" key="2">
    <source>
        <dbReference type="EMBL" id="MQW36715.1"/>
    </source>
</evidence>
<feature type="compositionally biased region" description="Acidic residues" evidence="1">
    <location>
        <begin position="59"/>
        <end position="68"/>
    </location>
</feature>
<accession>A0AAW9TX05</accession>
<evidence type="ECO:0000256" key="1">
    <source>
        <dbReference type="SAM" id="MobiDB-lite"/>
    </source>
</evidence>
<evidence type="ECO:0000313" key="3">
    <source>
        <dbReference type="Proteomes" id="UP000429484"/>
    </source>
</evidence>
<dbReference type="AlphaFoldDB" id="A0AAW9TX05"/>
<proteinExistence type="predicted"/>
<dbReference type="Proteomes" id="UP000429484">
    <property type="component" value="Unassembled WGS sequence"/>
</dbReference>
<protein>
    <submittedName>
        <fullName evidence="2">Uncharacterized protein</fullName>
    </submittedName>
</protein>
<dbReference type="RefSeq" id="WP_101806768.1">
    <property type="nucleotide sequence ID" value="NZ_JADZOL010000001.1"/>
</dbReference>
<organism evidence="2 3">
    <name type="scientific">Rhizobium meliloti</name>
    <name type="common">Ensifer meliloti</name>
    <name type="synonym">Sinorhizobium meliloti</name>
    <dbReference type="NCBI Taxonomy" id="382"/>
    <lineage>
        <taxon>Bacteria</taxon>
        <taxon>Pseudomonadati</taxon>
        <taxon>Pseudomonadota</taxon>
        <taxon>Alphaproteobacteria</taxon>
        <taxon>Hyphomicrobiales</taxon>
        <taxon>Rhizobiaceae</taxon>
        <taxon>Sinorhizobium/Ensifer group</taxon>
        <taxon>Sinorhizobium</taxon>
    </lineage>
</organism>
<reference evidence="2 3" key="1">
    <citation type="journal article" date="2013" name="Genome Biol.">
        <title>Comparative genomics of the core and accessory genomes of 48 Sinorhizobium strains comprising five genospecies.</title>
        <authorList>
            <person name="Sugawara M."/>
            <person name="Epstein B."/>
            <person name="Badgley B.D."/>
            <person name="Unno T."/>
            <person name="Xu L."/>
            <person name="Reese J."/>
            <person name="Gyaneshwar P."/>
            <person name="Denny R."/>
            <person name="Mudge J."/>
            <person name="Bharti A.K."/>
            <person name="Farmer A.D."/>
            <person name="May G.D."/>
            <person name="Woodward J.E."/>
            <person name="Medigue C."/>
            <person name="Vallenet D."/>
            <person name="Lajus A."/>
            <person name="Rouy Z."/>
            <person name="Martinez-Vaz B."/>
            <person name="Tiffin P."/>
            <person name="Young N.D."/>
            <person name="Sadowsky M.J."/>
        </authorList>
    </citation>
    <scope>NUCLEOTIDE SEQUENCE [LARGE SCALE GENOMIC DNA]</scope>
    <source>
        <strain evidence="2 3">N6B1</strain>
    </source>
</reference>
<sequence>MADKEKMKQLIWDCQKDIAAFLPDESGITEHELLQALIARLDGSQARDALGDDWQGWWPDDDDGDGDDSPLPQQPLPEPA</sequence>
<name>A0AAW9TX05_RHIML</name>